<evidence type="ECO:0000313" key="3">
    <source>
        <dbReference type="Proteomes" id="UP001499938"/>
    </source>
</evidence>
<reference evidence="3" key="1">
    <citation type="journal article" date="2019" name="Int. J. Syst. Evol. Microbiol.">
        <title>The Global Catalogue of Microorganisms (GCM) 10K type strain sequencing project: providing services to taxonomists for standard genome sequencing and annotation.</title>
        <authorList>
            <consortium name="The Broad Institute Genomics Platform"/>
            <consortium name="The Broad Institute Genome Sequencing Center for Infectious Disease"/>
            <person name="Wu L."/>
            <person name="Ma J."/>
        </authorList>
    </citation>
    <scope>NUCLEOTIDE SEQUENCE [LARGE SCALE GENOMIC DNA]</scope>
    <source>
        <strain evidence="3">JCM 15592</strain>
    </source>
</reference>
<dbReference type="InterPro" id="IPR036390">
    <property type="entry name" value="WH_DNA-bd_sf"/>
</dbReference>
<dbReference type="InterPro" id="IPR005149">
    <property type="entry name" value="Tscrpt_reg_PadR_N"/>
</dbReference>
<protein>
    <submittedName>
        <fullName evidence="2">PadR family transcriptional regulator</fullName>
    </submittedName>
</protein>
<sequence>MTADPEGKALAQLRRGALENCVLALLAEDERYGYDLVGELAEAGLVASEGTVYPLLSRLRKDDLVTTTWRESDAGPPRRYYSLTPTGRRALADFRVAWSDFRASVDRLLDGKAQQ</sequence>
<dbReference type="SUPFAM" id="SSF46785">
    <property type="entry name" value="Winged helix' DNA-binding domain"/>
    <property type="match status" value="1"/>
</dbReference>
<name>A0ABP4Y440_9MICO</name>
<organism evidence="2 3">
    <name type="scientific">Nostocoides veronense</name>
    <dbReference type="NCBI Taxonomy" id="330836"/>
    <lineage>
        <taxon>Bacteria</taxon>
        <taxon>Bacillati</taxon>
        <taxon>Actinomycetota</taxon>
        <taxon>Actinomycetes</taxon>
        <taxon>Micrococcales</taxon>
        <taxon>Intrasporangiaceae</taxon>
        <taxon>Nostocoides</taxon>
    </lineage>
</organism>
<dbReference type="Pfam" id="PF03551">
    <property type="entry name" value="PadR"/>
    <property type="match status" value="1"/>
</dbReference>
<dbReference type="InterPro" id="IPR036388">
    <property type="entry name" value="WH-like_DNA-bd_sf"/>
</dbReference>
<gene>
    <name evidence="2" type="ORF">GCM10009811_28470</name>
</gene>
<evidence type="ECO:0000313" key="2">
    <source>
        <dbReference type="EMBL" id="GAA1803119.1"/>
    </source>
</evidence>
<feature type="domain" description="Transcription regulator PadR N-terminal" evidence="1">
    <location>
        <begin position="22"/>
        <end position="92"/>
    </location>
</feature>
<comment type="caution">
    <text evidence="2">The sequence shown here is derived from an EMBL/GenBank/DDBJ whole genome shotgun (WGS) entry which is preliminary data.</text>
</comment>
<evidence type="ECO:0000259" key="1">
    <source>
        <dbReference type="Pfam" id="PF03551"/>
    </source>
</evidence>
<dbReference type="RefSeq" id="WP_344086826.1">
    <property type="nucleotide sequence ID" value="NZ_BAAAPO010000043.1"/>
</dbReference>
<dbReference type="Gene3D" id="1.10.10.10">
    <property type="entry name" value="Winged helix-like DNA-binding domain superfamily/Winged helix DNA-binding domain"/>
    <property type="match status" value="1"/>
</dbReference>
<dbReference type="EMBL" id="BAAAPO010000043">
    <property type="protein sequence ID" value="GAA1803119.1"/>
    <property type="molecule type" value="Genomic_DNA"/>
</dbReference>
<proteinExistence type="predicted"/>
<dbReference type="Proteomes" id="UP001499938">
    <property type="component" value="Unassembled WGS sequence"/>
</dbReference>
<dbReference type="InterPro" id="IPR052509">
    <property type="entry name" value="Metal_resp_DNA-bind_regulator"/>
</dbReference>
<dbReference type="PANTHER" id="PTHR33169">
    <property type="entry name" value="PADR-FAMILY TRANSCRIPTIONAL REGULATOR"/>
    <property type="match status" value="1"/>
</dbReference>
<dbReference type="PANTHER" id="PTHR33169:SF14">
    <property type="entry name" value="TRANSCRIPTIONAL REGULATOR RV3488"/>
    <property type="match status" value="1"/>
</dbReference>
<accession>A0ABP4Y440</accession>
<keyword evidence="3" id="KW-1185">Reference proteome</keyword>